<organism evidence="1 2">
    <name type="scientific">Streptomyces vulcanius</name>
    <dbReference type="NCBI Taxonomy" id="1441876"/>
    <lineage>
        <taxon>Bacteria</taxon>
        <taxon>Bacillati</taxon>
        <taxon>Actinomycetota</taxon>
        <taxon>Actinomycetes</taxon>
        <taxon>Kitasatosporales</taxon>
        <taxon>Streptomycetaceae</taxon>
        <taxon>Streptomyces</taxon>
    </lineage>
</organism>
<name>A0ABV9BC61_9ACTN</name>
<evidence type="ECO:0000313" key="1">
    <source>
        <dbReference type="EMBL" id="MFC4507206.1"/>
    </source>
</evidence>
<comment type="caution">
    <text evidence="1">The sequence shown here is derived from an EMBL/GenBank/DDBJ whole genome shotgun (WGS) entry which is preliminary data.</text>
</comment>
<dbReference type="Proteomes" id="UP001595839">
    <property type="component" value="Unassembled WGS sequence"/>
</dbReference>
<evidence type="ECO:0000313" key="2">
    <source>
        <dbReference type="Proteomes" id="UP001595839"/>
    </source>
</evidence>
<dbReference type="EMBL" id="JBHSFK010000052">
    <property type="protein sequence ID" value="MFC4507206.1"/>
    <property type="molecule type" value="Genomic_DNA"/>
</dbReference>
<evidence type="ECO:0008006" key="3">
    <source>
        <dbReference type="Google" id="ProtNLM"/>
    </source>
</evidence>
<proteinExistence type="predicted"/>
<gene>
    <name evidence="1" type="ORF">ACFPIH_48665</name>
</gene>
<sequence>MRGLAHAFHAYFEHDDDVAIELALIRIEGLLRRHLKATDIPVIQHAQGDRPGQISQLGALIADMEAGGFEAPWPTVFRFLLADPKEGLNLRNEVLHDLVDRRPPRHRVALVLQAALVVLRSITAHEPLEEGASADTPG</sequence>
<reference evidence="2" key="1">
    <citation type="journal article" date="2019" name="Int. J. Syst. Evol. Microbiol.">
        <title>The Global Catalogue of Microorganisms (GCM) 10K type strain sequencing project: providing services to taxonomists for standard genome sequencing and annotation.</title>
        <authorList>
            <consortium name="The Broad Institute Genomics Platform"/>
            <consortium name="The Broad Institute Genome Sequencing Center for Infectious Disease"/>
            <person name="Wu L."/>
            <person name="Ma J."/>
        </authorList>
    </citation>
    <scope>NUCLEOTIDE SEQUENCE [LARGE SCALE GENOMIC DNA]</scope>
    <source>
        <strain evidence="2">CGMCC 4.7177</strain>
    </source>
</reference>
<accession>A0ABV9BC61</accession>
<dbReference type="RefSeq" id="WP_381185417.1">
    <property type="nucleotide sequence ID" value="NZ_JBHSFK010000052.1"/>
</dbReference>
<keyword evidence="2" id="KW-1185">Reference proteome</keyword>
<protein>
    <recommendedName>
        <fullName evidence="3">DUF4209 domain-containing protein</fullName>
    </recommendedName>
</protein>